<dbReference type="EMBL" id="WVTD01000026">
    <property type="protein sequence ID" value="MYM00051.1"/>
    <property type="molecule type" value="Genomic_DNA"/>
</dbReference>
<gene>
    <name evidence="1" type="ORF">GR702_20025</name>
</gene>
<evidence type="ECO:0000313" key="2">
    <source>
        <dbReference type="Proteomes" id="UP000465810"/>
    </source>
</evidence>
<reference evidence="1 2" key="1">
    <citation type="submission" date="2019-12" db="EMBL/GenBank/DDBJ databases">
        <authorList>
            <person name="Feng G."/>
            <person name="Zhu H."/>
        </authorList>
    </citation>
    <scope>NUCLEOTIDE SEQUENCE [LARGE SCALE GENOMIC DNA]</scope>
    <source>
        <strain evidence="1 2">FGD1</strain>
    </source>
</reference>
<comment type="caution">
    <text evidence="1">The sequence shown here is derived from an EMBL/GenBank/DDBJ whole genome shotgun (WGS) entry which is preliminary data.</text>
</comment>
<dbReference type="Proteomes" id="UP000465810">
    <property type="component" value="Unassembled WGS sequence"/>
</dbReference>
<protein>
    <submittedName>
        <fullName evidence="1">DUF1819 family protein</fullName>
    </submittedName>
</protein>
<organism evidence="1 2">
    <name type="scientific">Novosphingobium silvae</name>
    <dbReference type="NCBI Taxonomy" id="2692619"/>
    <lineage>
        <taxon>Bacteria</taxon>
        <taxon>Pseudomonadati</taxon>
        <taxon>Pseudomonadota</taxon>
        <taxon>Alphaproteobacteria</taxon>
        <taxon>Sphingomonadales</taxon>
        <taxon>Sphingomonadaceae</taxon>
        <taxon>Novosphingobium</taxon>
    </lineage>
</organism>
<evidence type="ECO:0000313" key="1">
    <source>
        <dbReference type="EMBL" id="MYM00051.1"/>
    </source>
</evidence>
<keyword evidence="2" id="KW-1185">Reference proteome</keyword>
<proteinExistence type="predicted"/>
<dbReference type="InterPro" id="IPR014948">
    <property type="entry name" value="BrxA"/>
</dbReference>
<sequence>MILRYKADIAGGSLKLYESRVIAGLLLESVSAEKWKQAIEVENVLQKTSLGTAKRQASLIRTRLKTMTPDHWRLVRDGSKPLATQSVFAAAISHSQLLKDFLLLFVCDQFRTGNLELTRRHWRTFVASCRERDPEMPIWTQSTTDKLGDSVFQILTEVGMLSDGSKPLLQRVHYQPEIMSYLHEHKCDEVVRAMQAFI</sequence>
<dbReference type="AlphaFoldDB" id="A0A7X4GJY3"/>
<accession>A0A7X4GJY3</accession>
<name>A0A7X4GJY3_9SPHN</name>
<dbReference type="InterPro" id="IPR023137">
    <property type="entry name" value="BrxA_sf"/>
</dbReference>
<dbReference type="Gene3D" id="1.10.3540.10">
    <property type="entry name" value="uncharacterized protein from magnetospirillum magneticum domain"/>
    <property type="match status" value="1"/>
</dbReference>
<dbReference type="Pfam" id="PF08849">
    <property type="entry name" value="BrxA"/>
    <property type="match status" value="1"/>
</dbReference>